<dbReference type="Pfam" id="PF07676">
    <property type="entry name" value="PD40"/>
    <property type="match status" value="1"/>
</dbReference>
<dbReference type="PANTHER" id="PTHR36842">
    <property type="entry name" value="PROTEIN TOLB HOMOLOG"/>
    <property type="match status" value="1"/>
</dbReference>
<accession>A0A1F5RIC2</accession>
<dbReference type="Proteomes" id="UP000177230">
    <property type="component" value="Unassembled WGS sequence"/>
</dbReference>
<evidence type="ECO:0008006" key="5">
    <source>
        <dbReference type="Google" id="ProtNLM"/>
    </source>
</evidence>
<dbReference type="InterPro" id="IPR011659">
    <property type="entry name" value="WD40"/>
</dbReference>
<protein>
    <recommendedName>
        <fullName evidence="5">Bacterial surface antigen (D15) domain-containing protein</fullName>
    </recommendedName>
</protein>
<keyword evidence="2" id="KW-0732">Signal</keyword>
<dbReference type="Gene3D" id="2.120.10.30">
    <property type="entry name" value="TolB, C-terminal domain"/>
    <property type="match status" value="2"/>
</dbReference>
<dbReference type="AlphaFoldDB" id="A0A1F5RIC2"/>
<proteinExistence type="inferred from homology"/>
<reference evidence="3 4" key="1">
    <citation type="journal article" date="2016" name="Nat. Commun.">
        <title>Thousands of microbial genomes shed light on interconnected biogeochemical processes in an aquifer system.</title>
        <authorList>
            <person name="Anantharaman K."/>
            <person name="Brown C.T."/>
            <person name="Hug L.A."/>
            <person name="Sharon I."/>
            <person name="Castelle C.J."/>
            <person name="Probst A.J."/>
            <person name="Thomas B.C."/>
            <person name="Singh A."/>
            <person name="Wilkins M.J."/>
            <person name="Karaoz U."/>
            <person name="Brodie E.L."/>
            <person name="Williams K.H."/>
            <person name="Hubbard S.S."/>
            <person name="Banfield J.F."/>
        </authorList>
    </citation>
    <scope>NUCLEOTIDE SEQUENCE [LARGE SCALE GENOMIC DNA]</scope>
</reference>
<sequence>MRAIKYSILLISVLVNWNAPVFAGSVPLNGDWRFLQTAHFKVYYQTGQEQYAQKVANKAEDVHVTLVGFLKWLPYGHTNVIVADHTDIVNDYATPLPKRTIIIHPAQNVGDRNNFGDWLYEVLVHEYTHLLQMDMQSGIPAGFNSLFGRIFLPNIFQPLNQIEGLAVYSETRYTAFGRNRSALTEGMLRSAAAEGGWVPLDRAGVASPCWPRDAAYIYGGKFFEYLSHRYGQNKLALYQRKHSNLVLPFMQNSTARSVFGKSFPALWQDWEDASYREYGRQIDSIKKDGLTEAKLISTDGFDKSELISSSDGKYLAYIDQNSHRRSALTLYDVELGKFRTVDRGIFLGSMQFSSDGRYLAYGKMEYSGFGENLYGDIYIHDMDGRKTKRITHGLRARDPAFSRDNKLLYFVASKLDQNALAVIDIQTSRVGYLTEFAEDQLFSHPAVSPDGGKIALAVWQDGGYQDLYLYDIADKEWRSLMADRAQDMAPAWSADGQSLYFASDRSGVWNIFDYDLQTGSISRRTNVIGGAFNPAVSDDILYFLNLGSTGYDLAKTKTSDSIYYQNAAYADTAEFAETAPDTADYPSAKYRPGKTLLPFFWFPAASIDEKGGALGAALMGADDLMAKSYTAMFIPSFNSQRFYYNIAYSDVGRSLNYNLRLSDNATSEDVALEGKEVAYYTRHQSQSLQLYLPVARSDHAMAAAVAYYHTNYTGLNDEIFAVNPYWTGHLARLQMNLGFSNAQKFGFSISPERGREISLESRLYRNYLGSDLNQAWQGFSWAEYLPLPFRHHALMAKITAGAWGQGGYVNQDLPEMQPRGATEDIYGRYQALMTAEYRFPLLYVERGYSTWPFFLKNVSGALLVDIGAASDDFRSLSYADSRQCLGAEITSRWIFSYAAPFKITLGGYHLPDENESRMVLKLSSAPLW</sequence>
<evidence type="ECO:0000313" key="4">
    <source>
        <dbReference type="Proteomes" id="UP000177230"/>
    </source>
</evidence>
<organism evidence="3 4">
    <name type="scientific">Candidatus Edwardsbacteria bacterium GWF2_54_11</name>
    <dbReference type="NCBI Taxonomy" id="1817851"/>
    <lineage>
        <taxon>Bacteria</taxon>
        <taxon>Candidatus Edwardsiibacteriota</taxon>
    </lineage>
</organism>
<dbReference type="SUPFAM" id="SSF82171">
    <property type="entry name" value="DPP6 N-terminal domain-like"/>
    <property type="match status" value="1"/>
</dbReference>
<evidence type="ECO:0000256" key="1">
    <source>
        <dbReference type="ARBA" id="ARBA00009820"/>
    </source>
</evidence>
<feature type="signal peptide" evidence="2">
    <location>
        <begin position="1"/>
        <end position="23"/>
    </location>
</feature>
<evidence type="ECO:0000313" key="3">
    <source>
        <dbReference type="EMBL" id="OGF14148.1"/>
    </source>
</evidence>
<dbReference type="EMBL" id="MFFM01000008">
    <property type="protein sequence ID" value="OGF14148.1"/>
    <property type="molecule type" value="Genomic_DNA"/>
</dbReference>
<name>A0A1F5RIC2_9BACT</name>
<comment type="similarity">
    <text evidence="1">Belongs to the TolB family.</text>
</comment>
<dbReference type="InterPro" id="IPR011042">
    <property type="entry name" value="6-blade_b-propeller_TolB-like"/>
</dbReference>
<gene>
    <name evidence="3" type="ORF">A2024_06475</name>
</gene>
<comment type="caution">
    <text evidence="3">The sequence shown here is derived from an EMBL/GenBank/DDBJ whole genome shotgun (WGS) entry which is preliminary data.</text>
</comment>
<feature type="chain" id="PRO_5009520950" description="Bacterial surface antigen (D15) domain-containing protein" evidence="2">
    <location>
        <begin position="24"/>
        <end position="928"/>
    </location>
</feature>
<evidence type="ECO:0000256" key="2">
    <source>
        <dbReference type="SAM" id="SignalP"/>
    </source>
</evidence>